<dbReference type="EMBL" id="JAARQN010000006">
    <property type="protein sequence ID" value="MBC1457796.1"/>
    <property type="molecule type" value="Genomic_DNA"/>
</dbReference>
<feature type="transmembrane region" description="Helical" evidence="8">
    <location>
        <begin position="757"/>
        <end position="777"/>
    </location>
</feature>
<dbReference type="InterPro" id="IPR019931">
    <property type="entry name" value="LPXTG_anchor"/>
</dbReference>
<dbReference type="PANTHER" id="PTHR36108:SF13">
    <property type="entry name" value="COLOSSIN-B-RELATED"/>
    <property type="match status" value="1"/>
</dbReference>
<dbReference type="AlphaFoldDB" id="A0A841YZ18"/>
<dbReference type="InterPro" id="IPR013783">
    <property type="entry name" value="Ig-like_fold"/>
</dbReference>
<keyword evidence="8" id="KW-0812">Transmembrane</keyword>
<accession>A0A841YZ18</accession>
<dbReference type="Pfam" id="PF00746">
    <property type="entry name" value="Gram_pos_anchor"/>
    <property type="match status" value="1"/>
</dbReference>
<name>A0A841YZ18_9LIST</name>
<keyword evidence="3" id="KW-0134">Cell wall</keyword>
<evidence type="ECO:0000256" key="8">
    <source>
        <dbReference type="SAM" id="Phobius"/>
    </source>
</evidence>
<comment type="caution">
    <text evidence="11">The sequence shown here is derived from an EMBL/GenBank/DDBJ whole genome shotgun (WGS) entry which is preliminary data.</text>
</comment>
<evidence type="ECO:0000256" key="9">
    <source>
        <dbReference type="SAM" id="SignalP"/>
    </source>
</evidence>
<evidence type="ECO:0000256" key="3">
    <source>
        <dbReference type="ARBA" id="ARBA00022512"/>
    </source>
</evidence>
<evidence type="ECO:0000313" key="11">
    <source>
        <dbReference type="EMBL" id="MBC1457796.1"/>
    </source>
</evidence>
<keyword evidence="8" id="KW-0472">Membrane</keyword>
<evidence type="ECO:0000256" key="4">
    <source>
        <dbReference type="ARBA" id="ARBA00022525"/>
    </source>
</evidence>
<keyword evidence="4" id="KW-0964">Secreted</keyword>
<dbReference type="Pfam" id="PF17802">
    <property type="entry name" value="SpaA"/>
    <property type="match status" value="3"/>
</dbReference>
<comment type="similarity">
    <text evidence="2">Belongs to the serine-aspartate repeat-containing protein (SDr) family.</text>
</comment>
<evidence type="ECO:0000259" key="10">
    <source>
        <dbReference type="PROSITE" id="PS50847"/>
    </source>
</evidence>
<reference evidence="11 12" key="1">
    <citation type="submission" date="2020-03" db="EMBL/GenBank/DDBJ databases">
        <title>Soil Listeria distribution.</title>
        <authorList>
            <person name="Liao J."/>
            <person name="Wiedmann M."/>
        </authorList>
    </citation>
    <scope>NUCLEOTIDE SEQUENCE [LARGE SCALE GENOMIC DNA]</scope>
    <source>
        <strain evidence="11 12">FSL L7-1614</strain>
    </source>
</reference>
<organism evidence="11 12">
    <name type="scientific">Listeria newyorkensis</name>
    <dbReference type="NCBI Taxonomy" id="1497681"/>
    <lineage>
        <taxon>Bacteria</taxon>
        <taxon>Bacillati</taxon>
        <taxon>Bacillota</taxon>
        <taxon>Bacilli</taxon>
        <taxon>Bacillales</taxon>
        <taxon>Listeriaceae</taxon>
        <taxon>Listeria</taxon>
    </lineage>
</organism>
<dbReference type="NCBIfam" id="TIGR01167">
    <property type="entry name" value="LPXTG_anchor"/>
    <property type="match status" value="1"/>
</dbReference>
<comment type="subcellular location">
    <subcellularLocation>
        <location evidence="1">Secreted</location>
        <location evidence="1">Cell wall</location>
        <topology evidence="1">Peptidoglycan-anchor</topology>
    </subcellularLocation>
</comment>
<evidence type="ECO:0000313" key="12">
    <source>
        <dbReference type="Proteomes" id="UP000569903"/>
    </source>
</evidence>
<evidence type="ECO:0000256" key="6">
    <source>
        <dbReference type="ARBA" id="ARBA00023088"/>
    </source>
</evidence>
<feature type="chain" id="PRO_5038496499" evidence="9">
    <location>
        <begin position="24"/>
        <end position="781"/>
    </location>
</feature>
<dbReference type="PANTHER" id="PTHR36108">
    <property type="entry name" value="COLOSSIN-B-RELATED"/>
    <property type="match status" value="1"/>
</dbReference>
<keyword evidence="8" id="KW-1133">Transmembrane helix</keyword>
<dbReference type="InterPro" id="IPR041033">
    <property type="entry name" value="SpaA_PFL_dom_1"/>
</dbReference>
<keyword evidence="5 9" id="KW-0732">Signal</keyword>
<evidence type="ECO:0000256" key="5">
    <source>
        <dbReference type="ARBA" id="ARBA00022729"/>
    </source>
</evidence>
<evidence type="ECO:0000256" key="7">
    <source>
        <dbReference type="SAM" id="MobiDB-lite"/>
    </source>
</evidence>
<dbReference type="PROSITE" id="PS50847">
    <property type="entry name" value="GRAM_POS_ANCHORING"/>
    <property type="match status" value="1"/>
</dbReference>
<feature type="signal peptide" evidence="9">
    <location>
        <begin position="1"/>
        <end position="23"/>
    </location>
</feature>
<evidence type="ECO:0000256" key="2">
    <source>
        <dbReference type="ARBA" id="ARBA00007257"/>
    </source>
</evidence>
<dbReference type="Proteomes" id="UP000569903">
    <property type="component" value="Unassembled WGS sequence"/>
</dbReference>
<dbReference type="SUPFAM" id="SSF49478">
    <property type="entry name" value="Cna protein B-type domain"/>
    <property type="match status" value="3"/>
</dbReference>
<feature type="compositionally biased region" description="Basic and acidic residues" evidence="7">
    <location>
        <begin position="732"/>
        <end position="748"/>
    </location>
</feature>
<proteinExistence type="inferred from homology"/>
<feature type="region of interest" description="Disordered" evidence="7">
    <location>
        <begin position="732"/>
        <end position="754"/>
    </location>
</feature>
<gene>
    <name evidence="11" type="ORF">HB850_08500</name>
</gene>
<evidence type="ECO:0000256" key="1">
    <source>
        <dbReference type="ARBA" id="ARBA00004168"/>
    </source>
</evidence>
<dbReference type="Gene3D" id="2.60.40.740">
    <property type="match status" value="1"/>
</dbReference>
<feature type="domain" description="Gram-positive cocci surface proteins LPxTG" evidence="10">
    <location>
        <begin position="750"/>
        <end position="781"/>
    </location>
</feature>
<sequence length="781" mass="86034">MKRLISMLLVLVICGSVMLPGIAGQASVDAGNFDIGLEVYDDPIISNGQVNMKVTLSADANTIVDENGLVKVTIPREIFSSGDLANIHSDAFTFDHMENPANDDPNSIAVYVKPDASYNEGGAWSASFHLAFQAPLLRPGTEISPEQTFEVTYNGKSDSQTLRVEVEEGGKPTPFEKWWKSAVDSSGIGILDERDSRYNIFHLAVNPYGDFELGDVTVTDQIPDGLSVEQNPVTTPNIEASDFAAVKGIRIVKIAADGSRKYVTSQYKDAISFDEAMQRLEVNFKNLTKTDCLLIEYRVNMDTNKEVYKNTATMQSTNMDDVSGSILVRPDSNTNFNKVLTKSVDKNLLIGDDSTLAYTLTLRAIAGTIKAGQVFTDTLDNRLQYRKMLAGTDLFDVTHAGQTLIFTAKKDIELGEKGEVIFEVGATNLPVGETVTNKSEIRLDDKQYDSNTVATKRVSNGVLIRKVDQEDSSKFLAGATFQMLNKAGDVVREGTTNEAGEVLFKDIEPGEYTVVETIAPEGYILDMTPKPLIIEADNSEIIELLFKNARNNVGVIQVEKVDAETKDRLAGAQFTLTSDQGIKTGKTNSDGELRFENLEPGQYILEEVAAPEGYVLNRTKRTIEVISGETKAITVTVENNRAKGSVVLTKKDSDTGQVLSGVAFQLLDKKGNIVQNQLITDENGEIRLENLAWGEYSFKEIKEQEGYMLDEKEVAFEINRSNATKTIELTKLNERLEPNQPEKPHKQPELPTTGDQASPWVMLFGALVSVLGIRIYMKSRK</sequence>
<keyword evidence="6" id="KW-0572">Peptidoglycan-anchor</keyword>
<protein>
    <submittedName>
        <fullName evidence="11">LPXTG cell wall anchor domain-containing protein</fullName>
    </submittedName>
</protein>
<dbReference type="RefSeq" id="WP_185389056.1">
    <property type="nucleotide sequence ID" value="NZ_JAARQN010000006.1"/>
</dbReference>
<dbReference type="Gene3D" id="2.60.40.10">
    <property type="entry name" value="Immunoglobulins"/>
    <property type="match status" value="3"/>
</dbReference>